<name>A0A918GCB5_9PSEU</name>
<accession>A0A918GCB5</accession>
<comment type="caution">
    <text evidence="2">The sequence shown here is derived from an EMBL/GenBank/DDBJ whole genome shotgun (WGS) entry which is preliminary data.</text>
</comment>
<dbReference type="EMBL" id="BMRB01000002">
    <property type="protein sequence ID" value="GGS28579.1"/>
    <property type="molecule type" value="Genomic_DNA"/>
</dbReference>
<keyword evidence="3" id="KW-1185">Reference proteome</keyword>
<feature type="transmembrane region" description="Helical" evidence="1">
    <location>
        <begin position="67"/>
        <end position="90"/>
    </location>
</feature>
<reference evidence="2" key="2">
    <citation type="submission" date="2020-09" db="EMBL/GenBank/DDBJ databases">
        <authorList>
            <person name="Sun Q."/>
            <person name="Ohkuma M."/>
        </authorList>
    </citation>
    <scope>NUCLEOTIDE SEQUENCE</scope>
    <source>
        <strain evidence="2">JCM 3276</strain>
    </source>
</reference>
<sequence>MREAWDGWRDQPSERSDGACGLRDAVVRAERRRPRIGGAMAMTRSGLGDVGLTRARCGRGRTLGRDLVRFVVVVLVVGLGIAAAILPAAVHAADLLR</sequence>
<keyword evidence="1" id="KW-1133">Transmembrane helix</keyword>
<keyword evidence="1" id="KW-0812">Transmembrane</keyword>
<proteinExistence type="predicted"/>
<organism evidence="2 3">
    <name type="scientific">Actinokineospora fastidiosa</name>
    <dbReference type="NCBI Taxonomy" id="1816"/>
    <lineage>
        <taxon>Bacteria</taxon>
        <taxon>Bacillati</taxon>
        <taxon>Actinomycetota</taxon>
        <taxon>Actinomycetes</taxon>
        <taxon>Pseudonocardiales</taxon>
        <taxon>Pseudonocardiaceae</taxon>
        <taxon>Actinokineospora</taxon>
    </lineage>
</organism>
<gene>
    <name evidence="2" type="ORF">GCM10010171_22100</name>
</gene>
<dbReference type="Proteomes" id="UP000660680">
    <property type="component" value="Unassembled WGS sequence"/>
</dbReference>
<dbReference type="AlphaFoldDB" id="A0A918GCB5"/>
<evidence type="ECO:0000313" key="2">
    <source>
        <dbReference type="EMBL" id="GGS28579.1"/>
    </source>
</evidence>
<reference evidence="2" key="1">
    <citation type="journal article" date="2014" name="Int. J. Syst. Evol. Microbiol.">
        <title>Complete genome sequence of Corynebacterium casei LMG S-19264T (=DSM 44701T), isolated from a smear-ripened cheese.</title>
        <authorList>
            <consortium name="US DOE Joint Genome Institute (JGI-PGF)"/>
            <person name="Walter F."/>
            <person name="Albersmeier A."/>
            <person name="Kalinowski J."/>
            <person name="Ruckert C."/>
        </authorList>
    </citation>
    <scope>NUCLEOTIDE SEQUENCE</scope>
    <source>
        <strain evidence="2">JCM 3276</strain>
    </source>
</reference>
<evidence type="ECO:0000256" key="1">
    <source>
        <dbReference type="SAM" id="Phobius"/>
    </source>
</evidence>
<keyword evidence="1" id="KW-0472">Membrane</keyword>
<protein>
    <submittedName>
        <fullName evidence="2">Uncharacterized protein</fullName>
    </submittedName>
</protein>
<evidence type="ECO:0000313" key="3">
    <source>
        <dbReference type="Proteomes" id="UP000660680"/>
    </source>
</evidence>